<dbReference type="InterPro" id="IPR000836">
    <property type="entry name" value="PRTase_dom"/>
</dbReference>
<dbReference type="Gene3D" id="3.40.50.2020">
    <property type="match status" value="1"/>
</dbReference>
<keyword evidence="8 15" id="KW-0808">Transferase</keyword>
<dbReference type="Proteomes" id="UP000231857">
    <property type="component" value="Unassembled WGS sequence"/>
</dbReference>
<evidence type="ECO:0000256" key="5">
    <source>
        <dbReference type="ARBA" id="ARBA00011895"/>
    </source>
</evidence>
<dbReference type="EC" id="2.4.2.8" evidence="5 15"/>
<accession>A0ABX4PUG5</accession>
<evidence type="ECO:0000256" key="14">
    <source>
        <dbReference type="ARBA" id="ARBA00049402"/>
    </source>
</evidence>
<comment type="cofactor">
    <cofactor evidence="1 15">
        <name>Mg(2+)</name>
        <dbReference type="ChEBI" id="CHEBI:18420"/>
    </cofactor>
</comment>
<comment type="pathway">
    <text evidence="3 15">Purine metabolism; IMP biosynthesis via salvage pathway; IMP from hypoxanthine: step 1/1.</text>
</comment>
<evidence type="ECO:0000313" key="18">
    <source>
        <dbReference type="Proteomes" id="UP000231857"/>
    </source>
</evidence>
<feature type="domain" description="Phosphoribosyltransferase" evidence="16">
    <location>
        <begin position="21"/>
        <end position="166"/>
    </location>
</feature>
<comment type="similarity">
    <text evidence="4 15">Belongs to the purine/pyrimidine phosphoribosyltransferase family.</text>
</comment>
<sequence>MKNDALNYNNIPFQALFSEEMIFSRVKELGLQIANDYQGKNPVFVCVLRGGIYFFSDLTKAVPILVELDFIQARSYLGTESTGNVELIKDLDSDIEGRDVLIVEDIVDTGRTLKFLISHILSKKPKSLEVASLLFKEGGEEDVGYPIKYIGWNIGKEFVIGYGLDYDGKFRNLPGVFLYSEE</sequence>
<keyword evidence="6 15" id="KW-0963">Cytoplasm</keyword>
<evidence type="ECO:0000259" key="16">
    <source>
        <dbReference type="Pfam" id="PF00156"/>
    </source>
</evidence>
<dbReference type="NCBIfam" id="TIGR01203">
    <property type="entry name" value="HGPRTase"/>
    <property type="match status" value="1"/>
</dbReference>
<dbReference type="CDD" id="cd06223">
    <property type="entry name" value="PRTases_typeI"/>
    <property type="match status" value="1"/>
</dbReference>
<name>A0ABX4PUG5_9LEPT</name>
<dbReference type="EMBL" id="NPEI01000001">
    <property type="protein sequence ID" value="PKA17719.1"/>
    <property type="molecule type" value="Genomic_DNA"/>
</dbReference>
<dbReference type="InterPro" id="IPR050408">
    <property type="entry name" value="HGPRT"/>
</dbReference>
<gene>
    <name evidence="17" type="primary">hpt</name>
    <name evidence="17" type="ORF">CH363_03540</name>
</gene>
<evidence type="ECO:0000256" key="10">
    <source>
        <dbReference type="ARBA" id="ARBA00022726"/>
    </source>
</evidence>
<dbReference type="SUPFAM" id="SSF53271">
    <property type="entry name" value="PRTase-like"/>
    <property type="match status" value="1"/>
</dbReference>
<evidence type="ECO:0000256" key="12">
    <source>
        <dbReference type="ARBA" id="ARBA00022842"/>
    </source>
</evidence>
<keyword evidence="10 15" id="KW-0660">Purine salvage</keyword>
<comment type="caution">
    <text evidence="17">The sequence shown here is derived from an EMBL/GenBank/DDBJ whole genome shotgun (WGS) entry which is preliminary data.</text>
</comment>
<dbReference type="PANTHER" id="PTHR43340">
    <property type="entry name" value="HYPOXANTHINE-GUANINE PHOSPHORIBOSYLTRANSFERASE"/>
    <property type="match status" value="1"/>
</dbReference>
<keyword evidence="18" id="KW-1185">Reference proteome</keyword>
<evidence type="ECO:0000256" key="3">
    <source>
        <dbReference type="ARBA" id="ARBA00004669"/>
    </source>
</evidence>
<keyword evidence="7 15" id="KW-0328">Glycosyltransferase</keyword>
<keyword evidence="9 15" id="KW-0479">Metal-binding</keyword>
<dbReference type="Pfam" id="PF00156">
    <property type="entry name" value="Pribosyltran"/>
    <property type="match status" value="1"/>
</dbReference>
<evidence type="ECO:0000256" key="15">
    <source>
        <dbReference type="RuleBase" id="RU364099"/>
    </source>
</evidence>
<evidence type="ECO:0000256" key="7">
    <source>
        <dbReference type="ARBA" id="ARBA00022676"/>
    </source>
</evidence>
<evidence type="ECO:0000256" key="13">
    <source>
        <dbReference type="ARBA" id="ARBA00048811"/>
    </source>
</evidence>
<evidence type="ECO:0000256" key="2">
    <source>
        <dbReference type="ARBA" id="ARBA00004496"/>
    </source>
</evidence>
<dbReference type="GO" id="GO:0016757">
    <property type="term" value="F:glycosyltransferase activity"/>
    <property type="evidence" value="ECO:0007669"/>
    <property type="project" value="UniProtKB-KW"/>
</dbReference>
<evidence type="ECO:0000313" key="17">
    <source>
        <dbReference type="EMBL" id="PKA17719.1"/>
    </source>
</evidence>
<protein>
    <recommendedName>
        <fullName evidence="5 15">Hypoxanthine phosphoribosyltransferase</fullName>
        <ecNumber evidence="5 15">2.4.2.8</ecNumber>
    </recommendedName>
</protein>
<evidence type="ECO:0000256" key="9">
    <source>
        <dbReference type="ARBA" id="ARBA00022723"/>
    </source>
</evidence>
<dbReference type="RefSeq" id="WP_100722422.1">
    <property type="nucleotide sequence ID" value="NZ_NPEG01000001.1"/>
</dbReference>
<keyword evidence="11 15" id="KW-0547">Nucleotide-binding</keyword>
<dbReference type="InterPro" id="IPR005904">
    <property type="entry name" value="Hxn_phspho_trans"/>
</dbReference>
<dbReference type="PANTHER" id="PTHR43340:SF1">
    <property type="entry name" value="HYPOXANTHINE PHOSPHORIBOSYLTRANSFERASE"/>
    <property type="match status" value="1"/>
</dbReference>
<evidence type="ECO:0000256" key="8">
    <source>
        <dbReference type="ARBA" id="ARBA00022679"/>
    </source>
</evidence>
<evidence type="ECO:0000256" key="6">
    <source>
        <dbReference type="ARBA" id="ARBA00022490"/>
    </source>
</evidence>
<proteinExistence type="inferred from homology"/>
<organism evidence="17 18">
    <name type="scientific">Leptospira haakeii</name>
    <dbReference type="NCBI Taxonomy" id="2023198"/>
    <lineage>
        <taxon>Bacteria</taxon>
        <taxon>Pseudomonadati</taxon>
        <taxon>Spirochaetota</taxon>
        <taxon>Spirochaetia</taxon>
        <taxon>Leptospirales</taxon>
        <taxon>Leptospiraceae</taxon>
        <taxon>Leptospira</taxon>
    </lineage>
</organism>
<dbReference type="InterPro" id="IPR029057">
    <property type="entry name" value="PRTase-like"/>
</dbReference>
<evidence type="ECO:0000256" key="1">
    <source>
        <dbReference type="ARBA" id="ARBA00001946"/>
    </source>
</evidence>
<comment type="catalytic activity">
    <reaction evidence="14">
        <text>IMP + diphosphate = hypoxanthine + 5-phospho-alpha-D-ribose 1-diphosphate</text>
        <dbReference type="Rhea" id="RHEA:17973"/>
        <dbReference type="ChEBI" id="CHEBI:17368"/>
        <dbReference type="ChEBI" id="CHEBI:33019"/>
        <dbReference type="ChEBI" id="CHEBI:58017"/>
        <dbReference type="ChEBI" id="CHEBI:58053"/>
        <dbReference type="EC" id="2.4.2.8"/>
    </reaction>
    <physiologicalReaction direction="right-to-left" evidence="14">
        <dbReference type="Rhea" id="RHEA:17975"/>
    </physiologicalReaction>
</comment>
<comment type="catalytic activity">
    <reaction evidence="13">
        <text>GMP + diphosphate = guanine + 5-phospho-alpha-D-ribose 1-diphosphate</text>
        <dbReference type="Rhea" id="RHEA:25424"/>
        <dbReference type="ChEBI" id="CHEBI:16235"/>
        <dbReference type="ChEBI" id="CHEBI:33019"/>
        <dbReference type="ChEBI" id="CHEBI:58017"/>
        <dbReference type="ChEBI" id="CHEBI:58115"/>
        <dbReference type="EC" id="2.4.2.8"/>
    </reaction>
    <physiologicalReaction direction="right-to-left" evidence="13">
        <dbReference type="Rhea" id="RHEA:25426"/>
    </physiologicalReaction>
</comment>
<evidence type="ECO:0000256" key="11">
    <source>
        <dbReference type="ARBA" id="ARBA00022741"/>
    </source>
</evidence>
<comment type="subcellular location">
    <subcellularLocation>
        <location evidence="2 15">Cytoplasm</location>
    </subcellularLocation>
</comment>
<reference evidence="17 18" key="1">
    <citation type="submission" date="2017-07" db="EMBL/GenBank/DDBJ databases">
        <title>Leptospira spp. isolated from tropical soils.</title>
        <authorList>
            <person name="Thibeaux R."/>
            <person name="Iraola G."/>
            <person name="Ferres I."/>
            <person name="Bierque E."/>
            <person name="Girault D."/>
            <person name="Soupe-Gilbert M.-E."/>
            <person name="Picardeau M."/>
            <person name="Goarant C."/>
        </authorList>
    </citation>
    <scope>NUCLEOTIDE SEQUENCE [LARGE SCALE GENOMIC DNA]</scope>
    <source>
        <strain evidence="17 18">ATI7-C-A2</strain>
    </source>
</reference>
<keyword evidence="12 15" id="KW-0460">Magnesium</keyword>
<evidence type="ECO:0000256" key="4">
    <source>
        <dbReference type="ARBA" id="ARBA00008391"/>
    </source>
</evidence>